<keyword evidence="3" id="KW-1185">Reference proteome</keyword>
<dbReference type="Pfam" id="PF07707">
    <property type="entry name" value="BACK"/>
    <property type="match status" value="1"/>
</dbReference>
<dbReference type="InterPro" id="IPR011705">
    <property type="entry name" value="BACK"/>
</dbReference>
<evidence type="ECO:0000259" key="1">
    <source>
        <dbReference type="Pfam" id="PF07707"/>
    </source>
</evidence>
<proteinExistence type="predicted"/>
<sequence length="462" mass="54200">MSTQKLILTSSGLSNVILESTYDDEFLFILPNQKIQIPRIFAEFISPKISKIHQSDLTIDSINFVHELEGIKITEEIISKIKFLSMGKMIEISEEESFLLQIFSILFDNEELFTSINQLFHDEISENKIDQYLKNLQFFDKISINPQFFDYSSMINFISSHFYSIDQKKLLQLPTRILYSIISNEFLQIETEDSLFDFIIQFFNDKKENQEKVSNNESKIDLISFYEQINFENLSEQKIEQFLDTFDPNEMSTALWNKLRPCIHESPNRKKNQRETKKHEQNNERIKTIKYDGNISNSLNGIIDYLTKESGGNVSDNGTVKATTITDRISLEARNAVDLHNDNNGFISTDVSNMWLKYDFVDRKVCPTSYTIKSRHNYNDHHPRSWVIEGSNTDSESDWTILDERNNYNGIEGMNVCYAFEMKEQTEFYRYLRIRQTGKNSSNYDYLCLSGLEYFGRLLEVK</sequence>
<name>A0ABR2HJ75_9EUKA</name>
<accession>A0ABR2HJ75</accession>
<evidence type="ECO:0000313" key="3">
    <source>
        <dbReference type="Proteomes" id="UP001470230"/>
    </source>
</evidence>
<evidence type="ECO:0000313" key="2">
    <source>
        <dbReference type="EMBL" id="KAK8848292.1"/>
    </source>
</evidence>
<protein>
    <recommendedName>
        <fullName evidence="1">BACK domain-containing protein</fullName>
    </recommendedName>
</protein>
<organism evidence="2 3">
    <name type="scientific">Tritrichomonas musculus</name>
    <dbReference type="NCBI Taxonomy" id="1915356"/>
    <lineage>
        <taxon>Eukaryota</taxon>
        <taxon>Metamonada</taxon>
        <taxon>Parabasalia</taxon>
        <taxon>Tritrichomonadida</taxon>
        <taxon>Tritrichomonadidae</taxon>
        <taxon>Tritrichomonas</taxon>
    </lineage>
</organism>
<gene>
    <name evidence="2" type="ORF">M9Y10_019352</name>
</gene>
<reference evidence="2 3" key="1">
    <citation type="submission" date="2024-04" db="EMBL/GenBank/DDBJ databases">
        <title>Tritrichomonas musculus Genome.</title>
        <authorList>
            <person name="Alves-Ferreira E."/>
            <person name="Grigg M."/>
            <person name="Lorenzi H."/>
            <person name="Galac M."/>
        </authorList>
    </citation>
    <scope>NUCLEOTIDE SEQUENCE [LARGE SCALE GENOMIC DNA]</scope>
    <source>
        <strain evidence="2 3">EAF2021</strain>
    </source>
</reference>
<dbReference type="EMBL" id="JAPFFF010000027">
    <property type="protein sequence ID" value="KAK8848292.1"/>
    <property type="molecule type" value="Genomic_DNA"/>
</dbReference>
<dbReference type="Proteomes" id="UP001470230">
    <property type="component" value="Unassembled WGS sequence"/>
</dbReference>
<feature type="domain" description="BACK" evidence="1">
    <location>
        <begin position="153"/>
        <end position="213"/>
    </location>
</feature>
<dbReference type="Gene3D" id="2.60.120.260">
    <property type="entry name" value="Galactose-binding domain-like"/>
    <property type="match status" value="1"/>
</dbReference>
<comment type="caution">
    <text evidence="2">The sequence shown here is derived from an EMBL/GenBank/DDBJ whole genome shotgun (WGS) entry which is preliminary data.</text>
</comment>